<name>A0A851BWD2_PICGY</name>
<evidence type="ECO:0000313" key="2">
    <source>
        <dbReference type="Proteomes" id="UP000631391"/>
    </source>
</evidence>
<organism evidence="1 2">
    <name type="scientific">Picathartes gymnocephalus</name>
    <name type="common">White-necked rockfowl</name>
    <dbReference type="NCBI Taxonomy" id="175131"/>
    <lineage>
        <taxon>Eukaryota</taxon>
        <taxon>Metazoa</taxon>
        <taxon>Chordata</taxon>
        <taxon>Craniata</taxon>
        <taxon>Vertebrata</taxon>
        <taxon>Euteleostomi</taxon>
        <taxon>Archelosauria</taxon>
        <taxon>Archosauria</taxon>
        <taxon>Dinosauria</taxon>
        <taxon>Saurischia</taxon>
        <taxon>Theropoda</taxon>
        <taxon>Coelurosauria</taxon>
        <taxon>Aves</taxon>
        <taxon>Neognathae</taxon>
        <taxon>Neoaves</taxon>
        <taxon>Telluraves</taxon>
        <taxon>Australaves</taxon>
        <taxon>Passeriformes</taxon>
        <taxon>Picathartidae</taxon>
        <taxon>Picathartes</taxon>
    </lineage>
</organism>
<dbReference type="Proteomes" id="UP000631391">
    <property type="component" value="Unassembled WGS sequence"/>
</dbReference>
<dbReference type="GO" id="GO:0005615">
    <property type="term" value="C:extracellular space"/>
    <property type="evidence" value="ECO:0007669"/>
    <property type="project" value="TreeGrafter"/>
</dbReference>
<dbReference type="InterPro" id="IPR005515">
    <property type="entry name" value="VOMI"/>
</dbReference>
<feature type="non-terminal residue" evidence="1">
    <location>
        <position position="1"/>
    </location>
</feature>
<dbReference type="SUPFAM" id="SSF51092">
    <property type="entry name" value="Vitelline membrane outer protein-I (VMO-I)"/>
    <property type="match status" value="1"/>
</dbReference>
<protein>
    <submittedName>
        <fullName evidence="1">VMO1 protein</fullName>
    </submittedName>
</protein>
<reference evidence="1" key="1">
    <citation type="submission" date="2019-10" db="EMBL/GenBank/DDBJ databases">
        <title>Bird 10,000 Genomes (B10K) Project - Family phase.</title>
        <authorList>
            <person name="Zhang G."/>
        </authorList>
    </citation>
    <scope>NUCLEOTIDE SEQUENCE</scope>
    <source>
        <strain evidence="1">B10K-DU-012-30</strain>
        <tissue evidence="1">Muscle</tissue>
    </source>
</reference>
<keyword evidence="2" id="KW-1185">Reference proteome</keyword>
<dbReference type="Gene3D" id="2.100.10.20">
    <property type="entry name" value="Vitelline membrane outer layer protein I (VOMI)"/>
    <property type="match status" value="1"/>
</dbReference>
<dbReference type="PANTHER" id="PTHR18841">
    <property type="entry name" value="VITELLINE MEMBRANE OUTER LAYER PROTEIN I-RELATED"/>
    <property type="match status" value="1"/>
</dbReference>
<dbReference type="Pfam" id="PF03762">
    <property type="entry name" value="VOMI"/>
    <property type="match status" value="1"/>
</dbReference>
<comment type="caution">
    <text evidence="1">The sequence shown here is derived from an EMBL/GenBank/DDBJ whole genome shotgun (WGS) entry which is preliminary data.</text>
</comment>
<sequence length="53" mass="5851">RLEITNASTGTWGDWSPRCPRSWGVCGIQSRLQPPQDGGDETALNDLKLYCCP</sequence>
<gene>
    <name evidence="1" type="primary">Vmo1_2</name>
    <name evidence="1" type="ORF">PICGYM_R14921</name>
</gene>
<dbReference type="OrthoDB" id="6344411at2759"/>
<evidence type="ECO:0000313" key="1">
    <source>
        <dbReference type="EMBL" id="NWI48570.1"/>
    </source>
</evidence>
<dbReference type="EMBL" id="WEKY01069356">
    <property type="protein sequence ID" value="NWI48570.1"/>
    <property type="molecule type" value="Genomic_DNA"/>
</dbReference>
<dbReference type="PANTHER" id="PTHR18841:SF0">
    <property type="entry name" value="VITELLINE MEMBRANE OUTER LAYER 1 HOMOLOG A-RELATED"/>
    <property type="match status" value="1"/>
</dbReference>
<accession>A0A851BWD2</accession>
<dbReference type="AlphaFoldDB" id="A0A851BWD2"/>
<proteinExistence type="predicted"/>
<feature type="non-terminal residue" evidence="1">
    <location>
        <position position="53"/>
    </location>
</feature>
<dbReference type="InterPro" id="IPR036706">
    <property type="entry name" value="VOMI_sf"/>
</dbReference>